<dbReference type="InterPro" id="IPR045272">
    <property type="entry name" value="ANXUR1/2-like"/>
</dbReference>
<keyword evidence="10 12" id="KW-0472">Membrane</keyword>
<keyword evidence="11" id="KW-0325">Glycoprotein</keyword>
<dbReference type="FunFam" id="1.10.510.10:FF:000252">
    <property type="entry name" value="Receptor-like protein kinase FERONIA"/>
    <property type="match status" value="1"/>
</dbReference>
<evidence type="ECO:0000256" key="8">
    <source>
        <dbReference type="ARBA" id="ARBA00022840"/>
    </source>
</evidence>
<dbReference type="PROSITE" id="PS00108">
    <property type="entry name" value="PROTEIN_KINASE_ST"/>
    <property type="match status" value="1"/>
</dbReference>
<keyword evidence="2" id="KW-0723">Serine/threonine-protein kinase</keyword>
<feature type="transmembrane region" description="Helical" evidence="12">
    <location>
        <begin position="12"/>
        <end position="31"/>
    </location>
</feature>
<keyword evidence="8" id="KW-0067">ATP-binding</keyword>
<organism evidence="14 15">
    <name type="scientific">Carya illinoinensis</name>
    <name type="common">Pecan</name>
    <dbReference type="NCBI Taxonomy" id="32201"/>
    <lineage>
        <taxon>Eukaryota</taxon>
        <taxon>Viridiplantae</taxon>
        <taxon>Streptophyta</taxon>
        <taxon>Embryophyta</taxon>
        <taxon>Tracheophyta</taxon>
        <taxon>Spermatophyta</taxon>
        <taxon>Magnoliopsida</taxon>
        <taxon>eudicotyledons</taxon>
        <taxon>Gunneridae</taxon>
        <taxon>Pentapetalae</taxon>
        <taxon>rosids</taxon>
        <taxon>fabids</taxon>
        <taxon>Fagales</taxon>
        <taxon>Juglandaceae</taxon>
        <taxon>Carya</taxon>
    </lineage>
</organism>
<evidence type="ECO:0000313" key="14">
    <source>
        <dbReference type="EMBL" id="KAG6720831.1"/>
    </source>
</evidence>
<keyword evidence="9 12" id="KW-1133">Transmembrane helix</keyword>
<keyword evidence="3" id="KW-0808">Transferase</keyword>
<feature type="transmembrane region" description="Helical" evidence="12">
    <location>
        <begin position="345"/>
        <end position="370"/>
    </location>
</feature>
<dbReference type="SMART" id="SM00220">
    <property type="entry name" value="S_TKc"/>
    <property type="match status" value="1"/>
</dbReference>
<evidence type="ECO:0000256" key="6">
    <source>
        <dbReference type="ARBA" id="ARBA00022741"/>
    </source>
</evidence>
<keyword evidence="4 12" id="KW-0812">Transmembrane</keyword>
<evidence type="ECO:0000256" key="5">
    <source>
        <dbReference type="ARBA" id="ARBA00022729"/>
    </source>
</evidence>
<proteinExistence type="predicted"/>
<keyword evidence="7" id="KW-0418">Kinase</keyword>
<dbReference type="GO" id="GO:0005524">
    <property type="term" value="F:ATP binding"/>
    <property type="evidence" value="ECO:0007669"/>
    <property type="project" value="UniProtKB-KW"/>
</dbReference>
<reference evidence="14" key="1">
    <citation type="submission" date="2021-01" db="EMBL/GenBank/DDBJ databases">
        <authorList>
            <person name="Lovell J.T."/>
            <person name="Bentley N."/>
            <person name="Bhattarai G."/>
            <person name="Jenkins J.W."/>
            <person name="Sreedasyam A."/>
            <person name="Alarcon Y."/>
            <person name="Bock C."/>
            <person name="Boston L."/>
            <person name="Carlson J."/>
            <person name="Cervantes K."/>
            <person name="Clermont K."/>
            <person name="Krom N."/>
            <person name="Kubenka K."/>
            <person name="Mamidi S."/>
            <person name="Mattison C."/>
            <person name="Monteros M."/>
            <person name="Pisani C."/>
            <person name="Plott C."/>
            <person name="Rajasekar S."/>
            <person name="Rhein H.S."/>
            <person name="Rohla C."/>
            <person name="Song M."/>
            <person name="Hilaire R.S."/>
            <person name="Shu S."/>
            <person name="Wells L."/>
            <person name="Wang X."/>
            <person name="Webber J."/>
            <person name="Heerema R.J."/>
            <person name="Klein P."/>
            <person name="Conner P."/>
            <person name="Grauke L."/>
            <person name="Grimwood J."/>
            <person name="Schmutz J."/>
            <person name="Randall J.J."/>
        </authorList>
    </citation>
    <scope>NUCLEOTIDE SEQUENCE</scope>
    <source>
        <tissue evidence="14">Leaf</tissue>
    </source>
</reference>
<evidence type="ECO:0000256" key="9">
    <source>
        <dbReference type="ARBA" id="ARBA00022989"/>
    </source>
</evidence>
<dbReference type="PROSITE" id="PS50011">
    <property type="entry name" value="PROTEIN_KINASE_DOM"/>
    <property type="match status" value="1"/>
</dbReference>
<dbReference type="InterPro" id="IPR024788">
    <property type="entry name" value="Malectin-like_Carb-bd_dom"/>
</dbReference>
<dbReference type="FunFam" id="2.60.120.430:FF:000003">
    <property type="entry name" value="FERONIA receptor-like kinase"/>
    <property type="match status" value="1"/>
</dbReference>
<dbReference type="FunFam" id="3.30.200.20:FF:000039">
    <property type="entry name" value="receptor-like protein kinase FERONIA"/>
    <property type="match status" value="1"/>
</dbReference>
<keyword evidence="6" id="KW-0547">Nucleotide-binding</keyword>
<evidence type="ECO:0000256" key="1">
    <source>
        <dbReference type="ARBA" id="ARBA00004479"/>
    </source>
</evidence>
<dbReference type="Proteomes" id="UP000811246">
    <property type="component" value="Chromosome 3"/>
</dbReference>
<comment type="subcellular location">
    <subcellularLocation>
        <location evidence="1">Membrane</location>
        <topology evidence="1">Single-pass type I membrane protein</topology>
    </subcellularLocation>
</comment>
<accession>A0A922JUD8</accession>
<evidence type="ECO:0000256" key="7">
    <source>
        <dbReference type="ARBA" id="ARBA00022777"/>
    </source>
</evidence>
<dbReference type="InterPro" id="IPR000719">
    <property type="entry name" value="Prot_kinase_dom"/>
</dbReference>
<dbReference type="GO" id="GO:0004674">
    <property type="term" value="F:protein serine/threonine kinase activity"/>
    <property type="evidence" value="ECO:0007669"/>
    <property type="project" value="UniProtKB-KW"/>
</dbReference>
<comment type="caution">
    <text evidence="14">The sequence shown here is derived from an EMBL/GenBank/DDBJ whole genome shotgun (WGS) entry which is preliminary data.</text>
</comment>
<evidence type="ECO:0000256" key="3">
    <source>
        <dbReference type="ARBA" id="ARBA00022679"/>
    </source>
</evidence>
<evidence type="ECO:0000256" key="2">
    <source>
        <dbReference type="ARBA" id="ARBA00022527"/>
    </source>
</evidence>
<dbReference type="InterPro" id="IPR008271">
    <property type="entry name" value="Ser/Thr_kinase_AS"/>
</dbReference>
<evidence type="ECO:0000259" key="13">
    <source>
        <dbReference type="PROSITE" id="PS50011"/>
    </source>
</evidence>
<feature type="domain" description="Protein kinase" evidence="13">
    <location>
        <begin position="405"/>
        <end position="680"/>
    </location>
</feature>
<dbReference type="PANTHER" id="PTHR27003">
    <property type="entry name" value="OS07G0166700 PROTEIN"/>
    <property type="match status" value="1"/>
</dbReference>
<dbReference type="Pfam" id="PF12819">
    <property type="entry name" value="Malectin_like"/>
    <property type="match status" value="1"/>
</dbReference>
<evidence type="ECO:0000256" key="11">
    <source>
        <dbReference type="ARBA" id="ARBA00023180"/>
    </source>
</evidence>
<keyword evidence="5" id="KW-0732">Signal</keyword>
<dbReference type="Pfam" id="PF07714">
    <property type="entry name" value="PK_Tyr_Ser-Thr"/>
    <property type="match status" value="1"/>
</dbReference>
<dbReference type="CDD" id="cd14066">
    <property type="entry name" value="STKc_IRAK"/>
    <property type="match status" value="1"/>
</dbReference>
<dbReference type="GO" id="GO:0004714">
    <property type="term" value="F:transmembrane receptor protein tyrosine kinase activity"/>
    <property type="evidence" value="ECO:0007669"/>
    <property type="project" value="InterPro"/>
</dbReference>
<sequence length="804" mass="89889">MQHSCKSSFVHLSFSVFVFLNYLTIITSNPFSPHYFAIPNLALNCGSSAISTDPDGREWTGDIGSHFFSSQQSKVSSVVSNFISQEPSFDRIPYTTARIFVSQFTYKFRISPGPKFIRLHFRPAKYQSLGRSKDYFSVTAGPFTLLRNFSASLTADFLGSKFLVKEFCVNLEKHRSLKITFTPSKDASHDAYGFINGIEIVSMPKGFYYTRFGNKGAGPPRSDFLVKKNTGLEMVHRLNMGRSSIRAMKGSAMMFRKWSEDTKFLVHSGVNPIYNRAIHIKYTSAPSFTAPRETARSARMLKVSLPPPDARLINSVASLAGPQPKVSLPPPVPNPTTYSKRTKTLLLLLFFGVGLGVATVFFLLGLTIFLQRKKLKTNNIQTSTSLEGLCRRFTVEEIRAATNNFERNRIIGRGGCGHVFKGYIDGGRTPVAIKIFGHASRQGDHEFRTEIEMLSKLRHPHLVSLIGYCDDERFMIIVYDFMAHKTLRHHLYNTDDPPLSWKQRLEICIGTARGLTYLHEGAEPPIIHRDVKTSNILLDEDWVAKVSDFGLSRLGPTSLSQSHVTTQVRGTFGYLDPDYFLTCHLTVKSDVYGFGVVLFEVLCARPAVDNGLDDERHSLAQWARRCFEEGTVDQIIDSRLMGVIAPECLQVYTNIAYRCLCEEKNQRPTMAEVLRALEVARELQEISDGGGGAQRIMIDEEVPLCGRGNLVASETGNHGDLVHSCPTLRKKSASRKELLRYFSDKAGLKWVKRSNPRCVKASCLVSPQYAALPSVQVQLPDLTCCGPHTTPGKIFIEITNIAGQ</sequence>
<gene>
    <name evidence="14" type="ORF">I3842_03G082100</name>
</gene>
<dbReference type="EMBL" id="CM031827">
    <property type="protein sequence ID" value="KAG6720831.1"/>
    <property type="molecule type" value="Genomic_DNA"/>
</dbReference>
<name>A0A922JUD8_CARIL</name>
<dbReference type="AlphaFoldDB" id="A0A922JUD8"/>
<evidence type="ECO:0000256" key="4">
    <source>
        <dbReference type="ARBA" id="ARBA00022692"/>
    </source>
</evidence>
<evidence type="ECO:0000256" key="10">
    <source>
        <dbReference type="ARBA" id="ARBA00023136"/>
    </source>
</evidence>
<dbReference type="GO" id="GO:0009506">
    <property type="term" value="C:plasmodesma"/>
    <property type="evidence" value="ECO:0007669"/>
    <property type="project" value="TreeGrafter"/>
</dbReference>
<evidence type="ECO:0000256" key="12">
    <source>
        <dbReference type="SAM" id="Phobius"/>
    </source>
</evidence>
<protein>
    <recommendedName>
        <fullName evidence="13">Protein kinase domain-containing protein</fullName>
    </recommendedName>
</protein>
<evidence type="ECO:0000313" key="15">
    <source>
        <dbReference type="Proteomes" id="UP000811246"/>
    </source>
</evidence>
<dbReference type="InterPro" id="IPR001245">
    <property type="entry name" value="Ser-Thr/Tyr_kinase_cat_dom"/>
</dbReference>
<dbReference type="PANTHER" id="PTHR27003:SF287">
    <property type="entry name" value="PROTEIN KINASE DOMAIN-CONTAINING PROTEIN"/>
    <property type="match status" value="1"/>
</dbReference>
<dbReference type="GO" id="GO:0005886">
    <property type="term" value="C:plasma membrane"/>
    <property type="evidence" value="ECO:0007669"/>
    <property type="project" value="TreeGrafter"/>
</dbReference>